<evidence type="ECO:0000259" key="10">
    <source>
        <dbReference type="PROSITE" id="PS50110"/>
    </source>
</evidence>
<dbReference type="InterPro" id="IPR036890">
    <property type="entry name" value="HATPase_C_sf"/>
</dbReference>
<evidence type="ECO:0000256" key="1">
    <source>
        <dbReference type="ARBA" id="ARBA00000085"/>
    </source>
</evidence>
<dbReference type="SUPFAM" id="SSF55874">
    <property type="entry name" value="ATPase domain of HSP90 chaperone/DNA topoisomerase II/histidine kinase"/>
    <property type="match status" value="1"/>
</dbReference>
<dbReference type="Pfam" id="PF13426">
    <property type="entry name" value="PAS_9"/>
    <property type="match status" value="1"/>
</dbReference>
<feature type="domain" description="Response regulatory" evidence="10">
    <location>
        <begin position="755"/>
        <end position="888"/>
    </location>
</feature>
<keyword evidence="8" id="KW-0472">Membrane</keyword>
<gene>
    <name evidence="12" type="ORF">IPL58_00955</name>
</gene>
<evidence type="ECO:0000256" key="4">
    <source>
        <dbReference type="ARBA" id="ARBA00023012"/>
    </source>
</evidence>
<dbReference type="EMBL" id="JADJUC010000001">
    <property type="protein sequence ID" value="MBK8522812.1"/>
    <property type="molecule type" value="Genomic_DNA"/>
</dbReference>
<dbReference type="CDD" id="cd16922">
    <property type="entry name" value="HATPase_EvgS-ArcB-TorS-like"/>
    <property type="match status" value="1"/>
</dbReference>
<dbReference type="SUPFAM" id="SSF55785">
    <property type="entry name" value="PYP-like sensor domain (PAS domain)"/>
    <property type="match status" value="1"/>
</dbReference>
<dbReference type="SUPFAM" id="SSF47384">
    <property type="entry name" value="Homodimeric domain of signal transducing histidine kinase"/>
    <property type="match status" value="1"/>
</dbReference>
<dbReference type="InterPro" id="IPR011006">
    <property type="entry name" value="CheY-like_superfamily"/>
</dbReference>
<dbReference type="NCBIfam" id="TIGR00229">
    <property type="entry name" value="sensory_box"/>
    <property type="match status" value="1"/>
</dbReference>
<dbReference type="Pfam" id="PF00512">
    <property type="entry name" value="HisKA"/>
    <property type="match status" value="1"/>
</dbReference>
<dbReference type="CDD" id="cd00082">
    <property type="entry name" value="HisKA"/>
    <property type="match status" value="1"/>
</dbReference>
<dbReference type="SMART" id="SM00388">
    <property type="entry name" value="HisKA"/>
    <property type="match status" value="1"/>
</dbReference>
<dbReference type="PRINTS" id="PR00344">
    <property type="entry name" value="BCTRLSENSOR"/>
</dbReference>
<dbReference type="PROSITE" id="PS50109">
    <property type="entry name" value="HIS_KIN"/>
    <property type="match status" value="1"/>
</dbReference>
<evidence type="ECO:0000313" key="12">
    <source>
        <dbReference type="EMBL" id="MBK8522812.1"/>
    </source>
</evidence>
<comment type="catalytic activity">
    <reaction evidence="1">
        <text>ATP + protein L-histidine = ADP + protein N-phospho-L-histidine.</text>
        <dbReference type="EC" id="2.7.13.3"/>
    </reaction>
</comment>
<dbReference type="InterPro" id="IPR001789">
    <property type="entry name" value="Sig_transdc_resp-reg_receiver"/>
</dbReference>
<dbReference type="Gene3D" id="3.30.450.20">
    <property type="entry name" value="PAS domain"/>
    <property type="match status" value="1"/>
</dbReference>
<evidence type="ECO:0000256" key="5">
    <source>
        <dbReference type="ARBA" id="ARBA00058004"/>
    </source>
</evidence>
<dbReference type="InterPro" id="IPR004358">
    <property type="entry name" value="Sig_transdc_His_kin-like_C"/>
</dbReference>
<dbReference type="PANTHER" id="PTHR45339">
    <property type="entry name" value="HYBRID SIGNAL TRANSDUCTION HISTIDINE KINASE J"/>
    <property type="match status" value="1"/>
</dbReference>
<dbReference type="PROSITE" id="PS50113">
    <property type="entry name" value="PAC"/>
    <property type="match status" value="1"/>
</dbReference>
<evidence type="ECO:0000256" key="2">
    <source>
        <dbReference type="ARBA" id="ARBA00012438"/>
    </source>
</evidence>
<dbReference type="PANTHER" id="PTHR45339:SF5">
    <property type="entry name" value="HISTIDINE KINASE"/>
    <property type="match status" value="1"/>
</dbReference>
<dbReference type="AlphaFoldDB" id="A0A9D7K177"/>
<keyword evidence="3 7" id="KW-0597">Phosphoprotein</keyword>
<dbReference type="InterPro" id="IPR036097">
    <property type="entry name" value="HisK_dim/P_sf"/>
</dbReference>
<accession>A0A9D7K177</accession>
<evidence type="ECO:0000256" key="7">
    <source>
        <dbReference type="PROSITE-ProRule" id="PRU00169"/>
    </source>
</evidence>
<dbReference type="Gene3D" id="3.30.565.10">
    <property type="entry name" value="Histidine kinase-like ATPase, C-terminal domain"/>
    <property type="match status" value="1"/>
</dbReference>
<evidence type="ECO:0000256" key="8">
    <source>
        <dbReference type="SAM" id="Phobius"/>
    </source>
</evidence>
<evidence type="ECO:0000259" key="9">
    <source>
        <dbReference type="PROSITE" id="PS50109"/>
    </source>
</evidence>
<organism evidence="12 13">
    <name type="scientific">Candidatus Proximibacter danicus</name>
    <dbReference type="NCBI Taxonomy" id="2954365"/>
    <lineage>
        <taxon>Bacteria</taxon>
        <taxon>Pseudomonadati</taxon>
        <taxon>Pseudomonadota</taxon>
        <taxon>Betaproteobacteria</taxon>
        <taxon>Candidatus Proximibacter</taxon>
    </lineage>
</organism>
<dbReference type="EC" id="2.7.13.3" evidence="2"/>
<dbReference type="InterPro" id="IPR000014">
    <property type="entry name" value="PAS"/>
</dbReference>
<dbReference type="InterPro" id="IPR035965">
    <property type="entry name" value="PAS-like_dom_sf"/>
</dbReference>
<dbReference type="InterPro" id="IPR000700">
    <property type="entry name" value="PAS-assoc_C"/>
</dbReference>
<comment type="caution">
    <text evidence="12">The sequence shown here is derived from an EMBL/GenBank/DDBJ whole genome shotgun (WGS) entry which is preliminary data.</text>
</comment>
<feature type="modified residue" description="4-aspartylphosphate" evidence="7">
    <location>
        <position position="818"/>
    </location>
</feature>
<dbReference type="SMART" id="SM00387">
    <property type="entry name" value="HATPase_c"/>
    <property type="match status" value="1"/>
</dbReference>
<dbReference type="Gene3D" id="3.40.50.2300">
    <property type="match status" value="2"/>
</dbReference>
<dbReference type="PROSITE" id="PS50110">
    <property type="entry name" value="RESPONSE_REGULATORY"/>
    <property type="match status" value="2"/>
</dbReference>
<dbReference type="FunFam" id="3.30.565.10:FF:000010">
    <property type="entry name" value="Sensor histidine kinase RcsC"/>
    <property type="match status" value="1"/>
</dbReference>
<dbReference type="InterPro" id="IPR005467">
    <property type="entry name" value="His_kinase_dom"/>
</dbReference>
<keyword evidence="8" id="KW-0812">Transmembrane</keyword>
<keyword evidence="4" id="KW-0902">Two-component regulatory system</keyword>
<dbReference type="Proteomes" id="UP000886689">
    <property type="component" value="Unassembled WGS sequence"/>
</dbReference>
<sequence length="889" mass="96909">MIHTPEGGTLKAGRSTRSSWPLLLTYAVATIGGLALVIGFARFNSLHQEFLSANFDSVHGARTLLKARFLIDQAARDVELATISPERRQSLLQSADKRLLNAENYSAEGRDSDPRAREKLVARIRTARLDLERMGLASNSGIPASSGHAFTLELQRLARDVDAAELDRWGTLSGLNTELAARMRTLNQLIAGALVLFVGVMVVLAWALLRARRAETDLLTAKLETEAIQQTTLDASPIGIAYIDTSNPENRRVSAVNRQMSVIFGYEPEMMPGLSVRRVFASQETYNHFSTTAPERLAQGEVLQEEVVMQRRNGMPFWCSLSIKAIDPANLSRGVVWTCEDITERKAAEVALQQERSRAEAANQAKSEFLANMSHELRTPFAGLFGLLDLLRESPLGANQRRHLDLARDSALQMQAIVTDILDFSKIEAGKLIIESCPFSLRHLITSIGNGHATSISRKGLNFVVDLVEPFPDALRGDPVRIRQIIDNLLGNAIKFTEQGDIRLTLQATAEGSSRSARETTLRITIEDTGIGIPAEMQARIFDKFTQADSSTTRLYGGSGLGLAICKQLAVLMGGQISLSSREGRGSRFALTLRLPIADAADLPSPTETNAATARRLDGINILLAEDNLINRNMMAETLEATGAVVWTATNGEDAIRLVSEHPPDIVLMDCQMPGMDGLEATRKIRAAEVPGQHLPIIATTAFATSNYRDDCLLAGMDHFLPKPISGGQLVAAIHSLLPAIAEEETADVTNLGGRILLVEDNPVIREAMEKLLQRSGCEVVMVADGGSALAVLEATATRGNAPHTAQAEAEFDLVLMDCQMPGLDGWETTRRWRERERLLALSPLGIIAVTADDRAEIRERCCVAGMDGTLIKPFSAAQLQSLLADWLR</sequence>
<evidence type="ECO:0000313" key="13">
    <source>
        <dbReference type="Proteomes" id="UP000886689"/>
    </source>
</evidence>
<dbReference type="Gene3D" id="1.10.287.130">
    <property type="match status" value="1"/>
</dbReference>
<feature type="domain" description="Histidine kinase" evidence="9">
    <location>
        <begin position="372"/>
        <end position="597"/>
    </location>
</feature>
<evidence type="ECO:0000259" key="11">
    <source>
        <dbReference type="PROSITE" id="PS50113"/>
    </source>
</evidence>
<proteinExistence type="predicted"/>
<dbReference type="InterPro" id="IPR003594">
    <property type="entry name" value="HATPase_dom"/>
</dbReference>
<dbReference type="CDD" id="cd00130">
    <property type="entry name" value="PAS"/>
    <property type="match status" value="1"/>
</dbReference>
<dbReference type="Pfam" id="PF00072">
    <property type="entry name" value="Response_reg"/>
    <property type="match status" value="2"/>
</dbReference>
<dbReference type="InterPro" id="IPR003661">
    <property type="entry name" value="HisK_dim/P_dom"/>
</dbReference>
<evidence type="ECO:0000256" key="6">
    <source>
        <dbReference type="ARBA" id="ARBA00070152"/>
    </source>
</evidence>
<evidence type="ECO:0000256" key="3">
    <source>
        <dbReference type="ARBA" id="ARBA00022553"/>
    </source>
</evidence>
<name>A0A9D7K177_9PROT</name>
<feature type="transmembrane region" description="Helical" evidence="8">
    <location>
        <begin position="189"/>
        <end position="209"/>
    </location>
</feature>
<reference evidence="12" key="1">
    <citation type="submission" date="2020-10" db="EMBL/GenBank/DDBJ databases">
        <title>Connecting structure to function with the recovery of over 1000 high-quality activated sludge metagenome-assembled genomes encoding full-length rRNA genes using long-read sequencing.</title>
        <authorList>
            <person name="Singleton C.M."/>
            <person name="Petriglieri F."/>
            <person name="Kristensen J.M."/>
            <person name="Kirkegaard R.H."/>
            <person name="Michaelsen T.Y."/>
            <person name="Andersen M.H."/>
            <person name="Karst S.M."/>
            <person name="Dueholm M.S."/>
            <person name="Nielsen P.H."/>
            <person name="Albertsen M."/>
        </authorList>
    </citation>
    <scope>NUCLEOTIDE SEQUENCE</scope>
    <source>
        <strain evidence="12">Hirt_18-Q3-R61-65_BATAC.395</strain>
    </source>
</reference>
<feature type="transmembrane region" description="Helical" evidence="8">
    <location>
        <begin position="20"/>
        <end position="41"/>
    </location>
</feature>
<dbReference type="GO" id="GO:0000155">
    <property type="term" value="F:phosphorelay sensor kinase activity"/>
    <property type="evidence" value="ECO:0007669"/>
    <property type="project" value="InterPro"/>
</dbReference>
<dbReference type="CDD" id="cd17546">
    <property type="entry name" value="REC_hyHK_CKI1_RcsC-like"/>
    <property type="match status" value="2"/>
</dbReference>
<dbReference type="SUPFAM" id="SSF52172">
    <property type="entry name" value="CheY-like"/>
    <property type="match status" value="2"/>
</dbReference>
<feature type="domain" description="PAC" evidence="11">
    <location>
        <begin position="303"/>
        <end position="354"/>
    </location>
</feature>
<dbReference type="Pfam" id="PF02518">
    <property type="entry name" value="HATPase_c"/>
    <property type="match status" value="1"/>
</dbReference>
<comment type="function">
    <text evidence="5">Member of the two-component regulatory system BvgS/BvgA. Phosphorylates BvgA via a four-step phosphorelay in response to environmental signals.</text>
</comment>
<feature type="domain" description="Response regulatory" evidence="10">
    <location>
        <begin position="621"/>
        <end position="738"/>
    </location>
</feature>
<dbReference type="SMART" id="SM00448">
    <property type="entry name" value="REC"/>
    <property type="match status" value="2"/>
</dbReference>
<protein>
    <recommendedName>
        <fullName evidence="6">Virulence sensor protein BvgS</fullName>
        <ecNumber evidence="2">2.7.13.3</ecNumber>
    </recommendedName>
</protein>
<keyword evidence="8" id="KW-1133">Transmembrane helix</keyword>
<feature type="modified residue" description="4-aspartylphosphate" evidence="7">
    <location>
        <position position="670"/>
    </location>
</feature>